<dbReference type="InterPro" id="IPR050807">
    <property type="entry name" value="TransReg_Diox_bact_type"/>
</dbReference>
<accession>A0A1H2E5N6</accession>
<organism evidence="3 4">
    <name type="scientific">Halopseudomonas salegens</name>
    <dbReference type="NCBI Taxonomy" id="1434072"/>
    <lineage>
        <taxon>Bacteria</taxon>
        <taxon>Pseudomonadati</taxon>
        <taxon>Pseudomonadota</taxon>
        <taxon>Gammaproteobacteria</taxon>
        <taxon>Pseudomonadales</taxon>
        <taxon>Pseudomonadaceae</taxon>
        <taxon>Halopseudomonas</taxon>
    </lineage>
</organism>
<dbReference type="CDD" id="cd00093">
    <property type="entry name" value="HTH_XRE"/>
    <property type="match status" value="1"/>
</dbReference>
<protein>
    <submittedName>
        <fullName evidence="3">Helix-turn-helix</fullName>
    </submittedName>
</protein>
<dbReference type="Pfam" id="PF01381">
    <property type="entry name" value="HTH_3"/>
    <property type="match status" value="1"/>
</dbReference>
<dbReference type="GO" id="GO:0003677">
    <property type="term" value="F:DNA binding"/>
    <property type="evidence" value="ECO:0007669"/>
    <property type="project" value="UniProtKB-KW"/>
</dbReference>
<name>A0A1H2E5N6_9GAMM</name>
<dbReference type="PANTHER" id="PTHR46797">
    <property type="entry name" value="HTH-TYPE TRANSCRIPTIONAL REGULATOR"/>
    <property type="match status" value="1"/>
</dbReference>
<dbReference type="RefSeq" id="WP_092383480.1">
    <property type="nucleotide sequence ID" value="NZ_LT629787.1"/>
</dbReference>
<keyword evidence="4" id="KW-1185">Reference proteome</keyword>
<dbReference type="EMBL" id="LT629787">
    <property type="protein sequence ID" value="SDT89988.1"/>
    <property type="molecule type" value="Genomic_DNA"/>
</dbReference>
<dbReference type="PROSITE" id="PS50943">
    <property type="entry name" value="HTH_CROC1"/>
    <property type="match status" value="1"/>
</dbReference>
<gene>
    <name evidence="3" type="ORF">SAMN05216210_0325</name>
</gene>
<evidence type="ECO:0000313" key="4">
    <source>
        <dbReference type="Proteomes" id="UP000243924"/>
    </source>
</evidence>
<sequence>MSKSLYRPETTILLKLIKECRTEAGLTQADFAKALDRPQSFVSDIERGSRRLDLVQLRDICAVLGLSLIDFVTRYEQLVAESRQQ</sequence>
<dbReference type="Proteomes" id="UP000243924">
    <property type="component" value="Chromosome I"/>
</dbReference>
<dbReference type="GO" id="GO:0005829">
    <property type="term" value="C:cytosol"/>
    <property type="evidence" value="ECO:0007669"/>
    <property type="project" value="TreeGrafter"/>
</dbReference>
<dbReference type="AlphaFoldDB" id="A0A1H2E5N6"/>
<dbReference type="STRING" id="1434072.SAMN05216210_0325"/>
<evidence type="ECO:0000313" key="3">
    <source>
        <dbReference type="EMBL" id="SDT89988.1"/>
    </source>
</evidence>
<dbReference type="SUPFAM" id="SSF47413">
    <property type="entry name" value="lambda repressor-like DNA-binding domains"/>
    <property type="match status" value="1"/>
</dbReference>
<dbReference type="OrthoDB" id="9803379at2"/>
<feature type="domain" description="HTH cro/C1-type" evidence="2">
    <location>
        <begin position="17"/>
        <end position="71"/>
    </location>
</feature>
<evidence type="ECO:0000259" key="2">
    <source>
        <dbReference type="PROSITE" id="PS50943"/>
    </source>
</evidence>
<dbReference type="PANTHER" id="PTHR46797:SF1">
    <property type="entry name" value="METHYLPHOSPHONATE SYNTHASE"/>
    <property type="match status" value="1"/>
</dbReference>
<dbReference type="Gene3D" id="1.10.260.40">
    <property type="entry name" value="lambda repressor-like DNA-binding domains"/>
    <property type="match status" value="1"/>
</dbReference>
<proteinExistence type="predicted"/>
<dbReference type="InterPro" id="IPR010982">
    <property type="entry name" value="Lambda_DNA-bd_dom_sf"/>
</dbReference>
<dbReference type="GO" id="GO:0003700">
    <property type="term" value="F:DNA-binding transcription factor activity"/>
    <property type="evidence" value="ECO:0007669"/>
    <property type="project" value="TreeGrafter"/>
</dbReference>
<dbReference type="InterPro" id="IPR001387">
    <property type="entry name" value="Cro/C1-type_HTH"/>
</dbReference>
<keyword evidence="1" id="KW-0238">DNA-binding</keyword>
<dbReference type="SMART" id="SM00530">
    <property type="entry name" value="HTH_XRE"/>
    <property type="match status" value="1"/>
</dbReference>
<reference evidence="4" key="1">
    <citation type="submission" date="2016-10" db="EMBL/GenBank/DDBJ databases">
        <authorList>
            <person name="Varghese N."/>
            <person name="Submissions S."/>
        </authorList>
    </citation>
    <scope>NUCLEOTIDE SEQUENCE [LARGE SCALE GENOMIC DNA]</scope>
    <source>
        <strain evidence="4">CECT 8338</strain>
    </source>
</reference>
<evidence type="ECO:0000256" key="1">
    <source>
        <dbReference type="ARBA" id="ARBA00023125"/>
    </source>
</evidence>